<gene>
    <name evidence="2" type="ORF">MNBD_NITROSPINAE04-2223</name>
</gene>
<proteinExistence type="predicted"/>
<dbReference type="InterPro" id="IPR052336">
    <property type="entry name" value="MlaD_Phospholipid_Transporter"/>
</dbReference>
<dbReference type="Pfam" id="PF02470">
    <property type="entry name" value="MlaD"/>
    <property type="match status" value="1"/>
</dbReference>
<evidence type="ECO:0000259" key="1">
    <source>
        <dbReference type="Pfam" id="PF02470"/>
    </source>
</evidence>
<dbReference type="PANTHER" id="PTHR33371:SF4">
    <property type="entry name" value="INTERMEMBRANE PHOSPHOLIPID TRANSPORT SYSTEM BINDING PROTEIN MLAD"/>
    <property type="match status" value="1"/>
</dbReference>
<evidence type="ECO:0000313" key="2">
    <source>
        <dbReference type="EMBL" id="VAX21029.1"/>
    </source>
</evidence>
<name>A0A3B1BSX7_9ZZZZ</name>
<dbReference type="EMBL" id="UOGA01000193">
    <property type="protein sequence ID" value="VAX21029.1"/>
    <property type="molecule type" value="Genomic_DNA"/>
</dbReference>
<feature type="domain" description="Mce/MlaD" evidence="1">
    <location>
        <begin position="42"/>
        <end position="114"/>
    </location>
</feature>
<accession>A0A3B1BSX7</accession>
<dbReference type="InterPro" id="IPR003399">
    <property type="entry name" value="Mce/MlaD"/>
</dbReference>
<organism evidence="2">
    <name type="scientific">hydrothermal vent metagenome</name>
    <dbReference type="NCBI Taxonomy" id="652676"/>
    <lineage>
        <taxon>unclassified sequences</taxon>
        <taxon>metagenomes</taxon>
        <taxon>ecological metagenomes</taxon>
    </lineage>
</organism>
<reference evidence="2" key="1">
    <citation type="submission" date="2018-06" db="EMBL/GenBank/DDBJ databases">
        <authorList>
            <person name="Zhirakovskaya E."/>
        </authorList>
    </citation>
    <scope>NUCLEOTIDE SEQUENCE</scope>
</reference>
<protein>
    <recommendedName>
        <fullName evidence="1">Mce/MlaD domain-containing protein</fullName>
    </recommendedName>
</protein>
<sequence>MKSLTPETRVGLLTLATAAALIYLSVKTAGISFFGGPGEFAFNINFKSVSGVELRSKVKLSGVEIGYIENIVLEEDHASIKARLTRKAGIRKNALATIRTSGLLGEKYIEIVQGSKDQPFIKQGETLKRVQEPTDVSDIVNKVGEAIEDIRAVTSSLKNVFGTMKGEQSLKNILNNIDEASANMKAILAENRKSLKTTLDNFSVISEAFSKNAPTMAANLEKISSGLKEIVERNKDNLTDGIANVKELTTIFNEMLKENRKNLKITFDNMATASAKIDEVMVSIKKVSGSVAKVTSKIERGEGTIGKLVNDEEVYDNLNKTLSGAGKFIGKAEELRISLGLRGEWQSQMDEGKSFFSLKIEPREDRYYLLELSEDIRRDDDPAITRNTLNSLLYTITMAKRISDITLRAGLIESSAGAGVDLYMFGDKLMASVEAFNLTGYDNNTDNAQIKAQLRWNAQKYVYFYLGGDELLNEYYRTFLFGGGIMFDENVLKMAAGMR</sequence>
<dbReference type="AlphaFoldDB" id="A0A3B1BSX7"/>
<dbReference type="PANTHER" id="PTHR33371">
    <property type="entry name" value="INTERMEMBRANE PHOSPHOLIPID TRANSPORT SYSTEM BINDING PROTEIN MLAD-RELATED"/>
    <property type="match status" value="1"/>
</dbReference>